<proteinExistence type="predicted"/>
<dbReference type="AlphaFoldDB" id="A0A841T4W6"/>
<accession>A0A841T4W6</accession>
<sequence>MRKVSIDLHKDWLDTVREIYRGAGKPFAPEATAEEIGTTYFLASASGDEEATRMRIENEQWLRELESRIMDNLDAVIIPDIRQRTGYQGEHFRFRWVYQQGEHIVEECSNYRIPLTP</sequence>
<comment type="caution">
    <text evidence="1">The sequence shown here is derived from an EMBL/GenBank/DDBJ whole genome shotgun (WGS) entry which is preliminary data.</text>
</comment>
<gene>
    <name evidence="1" type="ORF">H7B67_22445</name>
</gene>
<reference evidence="1 2" key="1">
    <citation type="submission" date="2020-08" db="EMBL/GenBank/DDBJ databases">
        <title>Cohnella phylogeny.</title>
        <authorList>
            <person name="Dunlap C."/>
        </authorList>
    </citation>
    <scope>NUCLEOTIDE SEQUENCE [LARGE SCALE GENOMIC DNA]</scope>
    <source>
        <strain evidence="1 2">DSM 25241</strain>
    </source>
</reference>
<evidence type="ECO:0000313" key="1">
    <source>
        <dbReference type="EMBL" id="MBB6636897.1"/>
    </source>
</evidence>
<organism evidence="1 2">
    <name type="scientific">Cohnella thailandensis</name>
    <dbReference type="NCBI Taxonomy" id="557557"/>
    <lineage>
        <taxon>Bacteria</taxon>
        <taxon>Bacillati</taxon>
        <taxon>Bacillota</taxon>
        <taxon>Bacilli</taxon>
        <taxon>Bacillales</taxon>
        <taxon>Paenibacillaceae</taxon>
        <taxon>Cohnella</taxon>
    </lineage>
</organism>
<name>A0A841T4W6_9BACL</name>
<dbReference type="Proteomes" id="UP000535838">
    <property type="component" value="Unassembled WGS sequence"/>
</dbReference>
<keyword evidence="2" id="KW-1185">Reference proteome</keyword>
<dbReference type="EMBL" id="JACJVQ010000019">
    <property type="protein sequence ID" value="MBB6636897.1"/>
    <property type="molecule type" value="Genomic_DNA"/>
</dbReference>
<dbReference type="RefSeq" id="WP_185122097.1">
    <property type="nucleotide sequence ID" value="NZ_JACJVQ010000019.1"/>
</dbReference>
<protein>
    <submittedName>
        <fullName evidence="1">Uncharacterized protein</fullName>
    </submittedName>
</protein>
<evidence type="ECO:0000313" key="2">
    <source>
        <dbReference type="Proteomes" id="UP000535838"/>
    </source>
</evidence>